<sequence>MQLLSVLLLTSLSSMGAAAPASFADKLCSATNNKPDCIDPNQIWGVFSDEPKVEEVDNGDRPINFEPVKPIHPVRPTPANQPPTDPKAVCDEKSNAFYDNCVDVEKKPQNECISASDKVLDDCLAA</sequence>
<feature type="region of interest" description="Disordered" evidence="1">
    <location>
        <begin position="53"/>
        <end position="87"/>
    </location>
</feature>
<dbReference type="Proteomes" id="UP000315783">
    <property type="component" value="Unassembled WGS sequence"/>
</dbReference>
<organism evidence="3 4">
    <name type="scientific">Cordyceps javanica</name>
    <dbReference type="NCBI Taxonomy" id="43265"/>
    <lineage>
        <taxon>Eukaryota</taxon>
        <taxon>Fungi</taxon>
        <taxon>Dikarya</taxon>
        <taxon>Ascomycota</taxon>
        <taxon>Pezizomycotina</taxon>
        <taxon>Sordariomycetes</taxon>
        <taxon>Hypocreomycetidae</taxon>
        <taxon>Hypocreales</taxon>
        <taxon>Cordycipitaceae</taxon>
        <taxon>Cordyceps</taxon>
    </lineage>
</organism>
<name>A0A545W280_9HYPO</name>
<reference evidence="3 4" key="1">
    <citation type="journal article" date="2019" name="Appl. Microbiol. Biotechnol.">
        <title>Genome sequence of Isaria javanica and comparative genome analysis insights into family S53 peptidase evolution in fungal entomopathogens.</title>
        <authorList>
            <person name="Lin R."/>
            <person name="Zhang X."/>
            <person name="Xin B."/>
            <person name="Zou M."/>
            <person name="Gao Y."/>
            <person name="Qin F."/>
            <person name="Hu Q."/>
            <person name="Xie B."/>
            <person name="Cheng X."/>
        </authorList>
    </citation>
    <scope>NUCLEOTIDE SEQUENCE [LARGE SCALE GENOMIC DNA]</scope>
    <source>
        <strain evidence="3 4">IJ1G</strain>
    </source>
</reference>
<dbReference type="AlphaFoldDB" id="A0A545W280"/>
<protein>
    <submittedName>
        <fullName evidence="3">Uncharacterized protein</fullName>
    </submittedName>
</protein>
<evidence type="ECO:0000256" key="1">
    <source>
        <dbReference type="SAM" id="MobiDB-lite"/>
    </source>
</evidence>
<dbReference type="EMBL" id="SPUK01000005">
    <property type="protein sequence ID" value="TQV96718.1"/>
    <property type="molecule type" value="Genomic_DNA"/>
</dbReference>
<comment type="caution">
    <text evidence="3">The sequence shown here is derived from an EMBL/GenBank/DDBJ whole genome shotgun (WGS) entry which is preliminary data.</text>
</comment>
<feature type="signal peptide" evidence="2">
    <location>
        <begin position="1"/>
        <end position="18"/>
    </location>
</feature>
<accession>A0A545W280</accession>
<evidence type="ECO:0000313" key="4">
    <source>
        <dbReference type="Proteomes" id="UP000315783"/>
    </source>
</evidence>
<keyword evidence="4" id="KW-1185">Reference proteome</keyword>
<evidence type="ECO:0000313" key="3">
    <source>
        <dbReference type="EMBL" id="TQV96718.1"/>
    </source>
</evidence>
<feature type="chain" id="PRO_5021898366" evidence="2">
    <location>
        <begin position="19"/>
        <end position="126"/>
    </location>
</feature>
<proteinExistence type="predicted"/>
<keyword evidence="2" id="KW-0732">Signal</keyword>
<dbReference type="OrthoDB" id="7092459at2759"/>
<evidence type="ECO:0000256" key="2">
    <source>
        <dbReference type="SAM" id="SignalP"/>
    </source>
</evidence>
<gene>
    <name evidence="3" type="ORF">IF1G_03958</name>
</gene>
<feature type="compositionally biased region" description="Pro residues" evidence="1">
    <location>
        <begin position="73"/>
        <end position="85"/>
    </location>
</feature>